<dbReference type="InterPro" id="IPR036236">
    <property type="entry name" value="Znf_C2H2_sf"/>
</dbReference>
<dbReference type="FunFam" id="3.30.160.60:FF:000110">
    <property type="entry name" value="Zinc finger protein-like"/>
    <property type="match status" value="1"/>
</dbReference>
<comment type="caution">
    <text evidence="16">The sequence shown here is derived from an EMBL/GenBank/DDBJ whole genome shotgun (WGS) entry which is preliminary data.</text>
</comment>
<evidence type="ECO:0000256" key="7">
    <source>
        <dbReference type="ARBA" id="ARBA00023015"/>
    </source>
</evidence>
<proteinExistence type="inferred from homology"/>
<dbReference type="Proteomes" id="UP001219518">
    <property type="component" value="Unassembled WGS sequence"/>
</dbReference>
<dbReference type="FunFam" id="3.30.160.60:FF:001289">
    <property type="entry name" value="Zinc finger protein 574"/>
    <property type="match status" value="1"/>
</dbReference>
<keyword evidence="8" id="KW-0238">DNA-binding</keyword>
<evidence type="ECO:0000256" key="2">
    <source>
        <dbReference type="ARBA" id="ARBA00006991"/>
    </source>
</evidence>
<gene>
    <name evidence="16" type="ORF">KUF71_022687</name>
</gene>
<dbReference type="InterPro" id="IPR012934">
    <property type="entry name" value="Znf_AD"/>
</dbReference>
<feature type="domain" description="C2H2-type" evidence="14">
    <location>
        <begin position="740"/>
        <end position="767"/>
    </location>
</feature>
<feature type="domain" description="C2H2-type" evidence="14">
    <location>
        <begin position="535"/>
        <end position="562"/>
    </location>
</feature>
<comment type="similarity">
    <text evidence="2">Belongs to the krueppel C2H2-type zinc-finger protein family.</text>
</comment>
<dbReference type="GO" id="GO:0040029">
    <property type="term" value="P:epigenetic regulation of gene expression"/>
    <property type="evidence" value="ECO:0007669"/>
    <property type="project" value="UniProtKB-ARBA"/>
</dbReference>
<feature type="domain" description="C2H2-type" evidence="14">
    <location>
        <begin position="507"/>
        <end position="534"/>
    </location>
</feature>
<dbReference type="SUPFAM" id="SSF57667">
    <property type="entry name" value="beta-beta-alpha zinc fingers"/>
    <property type="match status" value="8"/>
</dbReference>
<dbReference type="EMBL" id="JAHWGI010000312">
    <property type="protein sequence ID" value="KAK3913233.1"/>
    <property type="molecule type" value="Genomic_DNA"/>
</dbReference>
<dbReference type="Pfam" id="PF07776">
    <property type="entry name" value="zf-AD"/>
    <property type="match status" value="1"/>
</dbReference>
<feature type="domain" description="C2H2-type" evidence="14">
    <location>
        <begin position="655"/>
        <end position="682"/>
    </location>
</feature>
<evidence type="ECO:0000313" key="16">
    <source>
        <dbReference type="EMBL" id="KAK3913233.1"/>
    </source>
</evidence>
<dbReference type="PROSITE" id="PS50157">
    <property type="entry name" value="ZINC_FINGER_C2H2_2"/>
    <property type="match status" value="16"/>
</dbReference>
<comment type="subcellular location">
    <subcellularLocation>
        <location evidence="1">Nucleus</location>
    </subcellularLocation>
</comment>
<keyword evidence="10" id="KW-0539">Nucleus</keyword>
<dbReference type="PROSITE" id="PS51915">
    <property type="entry name" value="ZAD"/>
    <property type="match status" value="1"/>
</dbReference>
<dbReference type="SUPFAM" id="SSF57716">
    <property type="entry name" value="Glucocorticoid receptor-like (DNA-binding domain)"/>
    <property type="match status" value="1"/>
</dbReference>
<evidence type="ECO:0000256" key="11">
    <source>
        <dbReference type="PROSITE-ProRule" id="PRU00042"/>
    </source>
</evidence>
<keyword evidence="7" id="KW-0805">Transcription regulation</keyword>
<feature type="binding site" evidence="12">
    <location>
        <position position="190"/>
    </location>
    <ligand>
        <name>Zn(2+)</name>
        <dbReference type="ChEBI" id="CHEBI:29105"/>
    </ligand>
</feature>
<dbReference type="FunFam" id="3.30.160.60:FF:000340">
    <property type="entry name" value="zinc finger protein 473 isoform X1"/>
    <property type="match status" value="1"/>
</dbReference>
<feature type="binding site" evidence="12">
    <location>
        <position position="141"/>
    </location>
    <ligand>
        <name>Zn(2+)</name>
        <dbReference type="ChEBI" id="CHEBI:29105"/>
    </ligand>
</feature>
<dbReference type="FunFam" id="3.30.160.60:FF:000478">
    <property type="entry name" value="Zinc finger protein 133"/>
    <property type="match status" value="1"/>
</dbReference>
<evidence type="ECO:0000256" key="4">
    <source>
        <dbReference type="ARBA" id="ARBA00022737"/>
    </source>
</evidence>
<evidence type="ECO:0000259" key="14">
    <source>
        <dbReference type="PROSITE" id="PS50157"/>
    </source>
</evidence>
<dbReference type="GO" id="GO:0001228">
    <property type="term" value="F:DNA-binding transcription activator activity, RNA polymerase II-specific"/>
    <property type="evidence" value="ECO:0007669"/>
    <property type="project" value="TreeGrafter"/>
</dbReference>
<evidence type="ECO:0000256" key="5">
    <source>
        <dbReference type="ARBA" id="ARBA00022771"/>
    </source>
</evidence>
<feature type="domain" description="ZAD" evidence="15">
    <location>
        <begin position="139"/>
        <end position="214"/>
    </location>
</feature>
<evidence type="ECO:0000256" key="1">
    <source>
        <dbReference type="ARBA" id="ARBA00004123"/>
    </source>
</evidence>
<evidence type="ECO:0000313" key="17">
    <source>
        <dbReference type="Proteomes" id="UP001219518"/>
    </source>
</evidence>
<keyword evidence="9" id="KW-0804">Transcription</keyword>
<feature type="binding site" evidence="12">
    <location>
        <position position="144"/>
    </location>
    <ligand>
        <name>Zn(2+)</name>
        <dbReference type="ChEBI" id="CHEBI:29105"/>
    </ligand>
</feature>
<keyword evidence="5 11" id="KW-0863">Zinc-finger</keyword>
<evidence type="ECO:0000256" key="12">
    <source>
        <dbReference type="PROSITE-ProRule" id="PRU01263"/>
    </source>
</evidence>
<feature type="binding site" evidence="12">
    <location>
        <position position="187"/>
    </location>
    <ligand>
        <name>Zn(2+)</name>
        <dbReference type="ChEBI" id="CHEBI:29105"/>
    </ligand>
</feature>
<sequence>MDACQSHSTVEPCKLNNVNNDMHASRMTNSTSYQGNIGTVNIDFSSQAYDGIKPKCTLEGKMDKFSEFPSETRAVNDSNIQVDVCESDQSQILYVGTEVEMKSAFNSMETQMTPVISADSINSSVLFTSQALQSLKYECMCRICACETDKYIPLFGSEGTSLGLIDKIHHCLPIKISESDGFPQQICNSCASKLQTSHELLNISVAGDAKLKALSLMVLELPVRCSSTKDSETEENDATALSPKILETSSTTQTFKREFSEICDDVNQQCFVLTDEADKRPWSCPECDYKASRQTALALHMQNKHNFQKNELHNHNPHETDAEKLEFICVQCKKGFGSETKLKKHTLMHTKLSSEEKAATLSCTFCSEKFSTLKMLREHVKSSHNVEEEPKYNCDKCDKSYRLASSLDIHRATHSNETPYLCDVCGKSFKHGSNLRCHRRSHVDGQLTHRFSCERCPKKFPSRFQLSEHTNVHLNIKPYACGVCGKKFHRRIQLRQHRIIHNSDSSYECPQCGVCFNRRGNMTQHMKRHSKEPKYVCKVCTEPFQSLSEVVQHRREHTEKETADHMENGEFSCTKCQKSFSSSGDLDEHSKSHSDIKFECEICKKTLSNRRTLDYHIRCFHTQERPFSCQYCSESFVSREGCTVHERIHTGEKPYSCSKCKMTFRCSRNLSQHLSTHSDDRPWSCEHCPKTFKRKGILLVHMRTHTGEKPFCCEICGRRFAQKNDMLKHQHTHSSAKQTFLCAECSWPFHTRKELNKHRRTHHSSVEVQTNATIAAASTLESQALLIRDDLSQFPVTILEEGSNLIVHQIEELGKQTQIVELNPNEPNSHIIHFTDSLLQTVVPQYQILTVQAPCGQQMVHFDGSPSVTTSSTIVTSSSSTSQQSWPTN</sequence>
<dbReference type="PROSITE" id="PS00028">
    <property type="entry name" value="ZINC_FINGER_C2H2_1"/>
    <property type="match status" value="15"/>
</dbReference>
<evidence type="ECO:0000256" key="10">
    <source>
        <dbReference type="ARBA" id="ARBA00023242"/>
    </source>
</evidence>
<feature type="domain" description="C2H2-type" evidence="14">
    <location>
        <begin position="361"/>
        <end position="389"/>
    </location>
</feature>
<dbReference type="Pfam" id="PF12874">
    <property type="entry name" value="zf-met"/>
    <property type="match status" value="1"/>
</dbReference>
<dbReference type="Pfam" id="PF13912">
    <property type="entry name" value="zf-C2H2_6"/>
    <property type="match status" value="2"/>
</dbReference>
<feature type="domain" description="C2H2-type" evidence="14">
    <location>
        <begin position="420"/>
        <end position="447"/>
    </location>
</feature>
<keyword evidence="3 12" id="KW-0479">Metal-binding</keyword>
<dbReference type="Gene3D" id="3.40.1800.20">
    <property type="match status" value="1"/>
</dbReference>
<keyword evidence="17" id="KW-1185">Reference proteome</keyword>
<dbReference type="Gene3D" id="3.30.160.60">
    <property type="entry name" value="Classic Zinc Finger"/>
    <property type="match status" value="11"/>
</dbReference>
<evidence type="ECO:0000256" key="6">
    <source>
        <dbReference type="ARBA" id="ARBA00022833"/>
    </source>
</evidence>
<dbReference type="SMART" id="SM00355">
    <property type="entry name" value="ZnF_C2H2"/>
    <property type="match status" value="16"/>
</dbReference>
<keyword evidence="6 12" id="KW-0862">Zinc</keyword>
<dbReference type="FunFam" id="3.30.160.60:FF:000690">
    <property type="entry name" value="Zinc finger protein 354C"/>
    <property type="match status" value="1"/>
</dbReference>
<evidence type="ECO:0000256" key="8">
    <source>
        <dbReference type="ARBA" id="ARBA00023125"/>
    </source>
</evidence>
<dbReference type="GO" id="GO:0005634">
    <property type="term" value="C:nucleus"/>
    <property type="evidence" value="ECO:0007669"/>
    <property type="project" value="UniProtKB-SubCell"/>
</dbReference>
<evidence type="ECO:0000256" key="9">
    <source>
        <dbReference type="ARBA" id="ARBA00023163"/>
    </source>
</evidence>
<protein>
    <submittedName>
        <fullName evidence="16">Zinc finger protein 420</fullName>
    </submittedName>
</protein>
<reference evidence="16" key="2">
    <citation type="journal article" date="2023" name="BMC Genomics">
        <title>Pest status, molecular evolution, and epigenetic factors derived from the genome assembly of Frankliniella fusca, a thysanopteran phytovirus vector.</title>
        <authorList>
            <person name="Catto M.A."/>
            <person name="Labadie P.E."/>
            <person name="Jacobson A.L."/>
            <person name="Kennedy G.G."/>
            <person name="Srinivasan R."/>
            <person name="Hunt B.G."/>
        </authorList>
    </citation>
    <scope>NUCLEOTIDE SEQUENCE</scope>
    <source>
        <strain evidence="16">PL_HMW_Pooled</strain>
    </source>
</reference>
<dbReference type="SMART" id="SM00868">
    <property type="entry name" value="zf-AD"/>
    <property type="match status" value="1"/>
</dbReference>
<feature type="domain" description="C2H2-type" evidence="14">
    <location>
        <begin position="598"/>
        <end position="626"/>
    </location>
</feature>
<evidence type="ECO:0000256" key="13">
    <source>
        <dbReference type="SAM" id="MobiDB-lite"/>
    </source>
</evidence>
<feature type="domain" description="C2H2-type" evidence="14">
    <location>
        <begin position="479"/>
        <end position="506"/>
    </location>
</feature>
<evidence type="ECO:0000256" key="3">
    <source>
        <dbReference type="ARBA" id="ARBA00022723"/>
    </source>
</evidence>
<reference evidence="16" key="1">
    <citation type="submission" date="2021-07" db="EMBL/GenBank/DDBJ databases">
        <authorList>
            <person name="Catto M.A."/>
            <person name="Jacobson A."/>
            <person name="Kennedy G."/>
            <person name="Labadie P."/>
            <person name="Hunt B.G."/>
            <person name="Srinivasan R."/>
        </authorList>
    </citation>
    <scope>NUCLEOTIDE SEQUENCE</scope>
    <source>
        <strain evidence="16">PL_HMW_Pooled</strain>
        <tissue evidence="16">Head</tissue>
    </source>
</reference>
<feature type="domain" description="C2H2-type" evidence="14">
    <location>
        <begin position="392"/>
        <end position="419"/>
    </location>
</feature>
<dbReference type="FunFam" id="3.30.160.60:FF:000030">
    <property type="entry name" value="Zinc finger protein 628"/>
    <property type="match status" value="1"/>
</dbReference>
<dbReference type="InterPro" id="IPR013087">
    <property type="entry name" value="Znf_C2H2_type"/>
</dbReference>
<dbReference type="GO" id="GO:0003682">
    <property type="term" value="F:chromatin binding"/>
    <property type="evidence" value="ECO:0007669"/>
    <property type="project" value="UniProtKB-ARBA"/>
</dbReference>
<dbReference type="GO" id="GO:0000978">
    <property type="term" value="F:RNA polymerase II cis-regulatory region sequence-specific DNA binding"/>
    <property type="evidence" value="ECO:0007669"/>
    <property type="project" value="TreeGrafter"/>
</dbReference>
<feature type="domain" description="C2H2-type" evidence="14">
    <location>
        <begin position="627"/>
        <end position="654"/>
    </location>
</feature>
<dbReference type="GO" id="GO:0000785">
    <property type="term" value="C:chromatin"/>
    <property type="evidence" value="ECO:0007669"/>
    <property type="project" value="UniProtKB-ARBA"/>
</dbReference>
<feature type="region of interest" description="Disordered" evidence="13">
    <location>
        <begin position="870"/>
        <end position="889"/>
    </location>
</feature>
<name>A0AAE1LB74_9NEOP</name>
<dbReference type="PANTHER" id="PTHR24393:SF34">
    <property type="entry name" value="PR_SET DOMAIN 13"/>
    <property type="match status" value="1"/>
</dbReference>
<dbReference type="GO" id="GO:0008270">
    <property type="term" value="F:zinc ion binding"/>
    <property type="evidence" value="ECO:0007669"/>
    <property type="project" value="UniProtKB-UniRule"/>
</dbReference>
<feature type="domain" description="C2H2-type" evidence="14">
    <location>
        <begin position="282"/>
        <end position="310"/>
    </location>
</feature>
<dbReference type="PANTHER" id="PTHR24393">
    <property type="entry name" value="ZINC FINGER PROTEIN"/>
    <property type="match status" value="1"/>
</dbReference>
<feature type="domain" description="C2H2-type" evidence="14">
    <location>
        <begin position="451"/>
        <end position="478"/>
    </location>
</feature>
<dbReference type="AlphaFoldDB" id="A0AAE1LB74"/>
<organism evidence="16 17">
    <name type="scientific">Frankliniella fusca</name>
    <dbReference type="NCBI Taxonomy" id="407009"/>
    <lineage>
        <taxon>Eukaryota</taxon>
        <taxon>Metazoa</taxon>
        <taxon>Ecdysozoa</taxon>
        <taxon>Arthropoda</taxon>
        <taxon>Hexapoda</taxon>
        <taxon>Insecta</taxon>
        <taxon>Pterygota</taxon>
        <taxon>Neoptera</taxon>
        <taxon>Paraneoptera</taxon>
        <taxon>Thysanoptera</taxon>
        <taxon>Terebrantia</taxon>
        <taxon>Thripoidea</taxon>
        <taxon>Thripidae</taxon>
        <taxon>Frankliniella</taxon>
    </lineage>
</organism>
<dbReference type="Pfam" id="PF00096">
    <property type="entry name" value="zf-C2H2"/>
    <property type="match status" value="6"/>
</dbReference>
<feature type="domain" description="C2H2-type" evidence="14">
    <location>
        <begin position="711"/>
        <end position="738"/>
    </location>
</feature>
<accession>A0AAE1LB74</accession>
<feature type="domain" description="C2H2-type" evidence="14">
    <location>
        <begin position="683"/>
        <end position="710"/>
    </location>
</feature>
<evidence type="ECO:0000259" key="15">
    <source>
        <dbReference type="PROSITE" id="PS51915"/>
    </source>
</evidence>
<keyword evidence="4" id="KW-0677">Repeat</keyword>
<feature type="domain" description="C2H2-type" evidence="14">
    <location>
        <begin position="571"/>
        <end position="598"/>
    </location>
</feature>
<feature type="domain" description="C2H2-type" evidence="14">
    <location>
        <begin position="327"/>
        <end position="354"/>
    </location>
</feature>